<sequence>MESMNTETNKVFAYRFNQALTEHGWNLSDLARRVGVTPQAAQKWAKGISIPRGQKLKSLAEVTGKPEHWYFMQPDTDDPEVMAHLGIPKKLDVTEEALLAIFNQLPEAEKLRLIIHAKGVLKELEELKDDVGDLIKHLNR</sequence>
<evidence type="ECO:0000313" key="3">
    <source>
        <dbReference type="Proteomes" id="UP000306327"/>
    </source>
</evidence>
<dbReference type="EMBL" id="QGAL01000002">
    <property type="protein sequence ID" value="TKK20237.1"/>
    <property type="molecule type" value="Genomic_DNA"/>
</dbReference>
<dbReference type="PROSITE" id="PS50943">
    <property type="entry name" value="HTH_CROC1"/>
    <property type="match status" value="1"/>
</dbReference>
<dbReference type="AlphaFoldDB" id="A0AB38P588"/>
<protein>
    <submittedName>
        <fullName evidence="2">Transcriptional regulator</fullName>
    </submittedName>
</protein>
<evidence type="ECO:0000259" key="1">
    <source>
        <dbReference type="PROSITE" id="PS50943"/>
    </source>
</evidence>
<comment type="caution">
    <text evidence="2">The sequence shown here is derived from an EMBL/GenBank/DDBJ whole genome shotgun (WGS) entry which is preliminary data.</text>
</comment>
<dbReference type="Proteomes" id="UP000306327">
    <property type="component" value="Unassembled WGS sequence"/>
</dbReference>
<proteinExistence type="predicted"/>
<dbReference type="InterPro" id="IPR010982">
    <property type="entry name" value="Lambda_DNA-bd_dom_sf"/>
</dbReference>
<gene>
    <name evidence="2" type="ORF">EcCFBP13530_06715</name>
</gene>
<dbReference type="GO" id="GO:0003677">
    <property type="term" value="F:DNA binding"/>
    <property type="evidence" value="ECO:0007669"/>
    <property type="project" value="InterPro"/>
</dbReference>
<dbReference type="Gene3D" id="1.10.260.40">
    <property type="entry name" value="lambda repressor-like DNA-binding domains"/>
    <property type="match status" value="1"/>
</dbReference>
<dbReference type="SUPFAM" id="SSF47413">
    <property type="entry name" value="lambda repressor-like DNA-binding domains"/>
    <property type="match status" value="1"/>
</dbReference>
<accession>A0AB38P588</accession>
<organism evidence="2 3">
    <name type="scientific">Enterobacter cancerogenus</name>
    <dbReference type="NCBI Taxonomy" id="69218"/>
    <lineage>
        <taxon>Bacteria</taxon>
        <taxon>Pseudomonadati</taxon>
        <taxon>Pseudomonadota</taxon>
        <taxon>Gammaproteobacteria</taxon>
        <taxon>Enterobacterales</taxon>
        <taxon>Enterobacteriaceae</taxon>
        <taxon>Enterobacter</taxon>
        <taxon>Enterobacter cloacae complex</taxon>
    </lineage>
</organism>
<name>A0AB38P588_9ENTR</name>
<dbReference type="CDD" id="cd00093">
    <property type="entry name" value="HTH_XRE"/>
    <property type="match status" value="1"/>
</dbReference>
<dbReference type="SMART" id="SM00530">
    <property type="entry name" value="HTH_XRE"/>
    <property type="match status" value="1"/>
</dbReference>
<dbReference type="Pfam" id="PF01381">
    <property type="entry name" value="HTH_3"/>
    <property type="match status" value="1"/>
</dbReference>
<dbReference type="RefSeq" id="WP_023295217.1">
    <property type="nucleotide sequence ID" value="NZ_QGAL01000002.1"/>
</dbReference>
<dbReference type="InterPro" id="IPR001387">
    <property type="entry name" value="Cro/C1-type_HTH"/>
</dbReference>
<reference evidence="2 3" key="1">
    <citation type="journal article" date="2019" name="Sci. Rep.">
        <title>Differences in resource use lead to coexistence of seed-transmitted microbial populations.</title>
        <authorList>
            <person name="Torres-Cortes G."/>
            <person name="Garcia B.J."/>
            <person name="Compant S."/>
            <person name="Rezki S."/>
            <person name="Jones P."/>
            <person name="Preveaux A."/>
            <person name="Briand M."/>
            <person name="Roulet A."/>
            <person name="Bouchez O."/>
            <person name="Jacobson D."/>
            <person name="Barret M."/>
        </authorList>
    </citation>
    <scope>NUCLEOTIDE SEQUENCE [LARGE SCALE GENOMIC DNA]</scope>
    <source>
        <strain evidence="2 3">CFBP13530</strain>
    </source>
</reference>
<evidence type="ECO:0000313" key="2">
    <source>
        <dbReference type="EMBL" id="TKK20237.1"/>
    </source>
</evidence>
<feature type="domain" description="HTH cro/C1-type" evidence="1">
    <location>
        <begin position="22"/>
        <end position="70"/>
    </location>
</feature>